<feature type="region of interest" description="Disordered" evidence="1">
    <location>
        <begin position="1"/>
        <end position="30"/>
    </location>
</feature>
<protein>
    <submittedName>
        <fullName evidence="2">Unannotated protein</fullName>
    </submittedName>
</protein>
<gene>
    <name evidence="2" type="ORF">UFOPK3243_00411</name>
</gene>
<sequence>MYLNIKRSPSELVRIPPSPRTDSVTKIPRTDGGQTIPVGWNCRNSMSTRFAPALRASACPSPVPSHELEVILKVLPTPPVAITTAGASKRISSPVSRQYPYAPAIFPFSLRISVIVHSAKTLIFASMSPNSRPSFCCS</sequence>
<name>A0A6J7B7L3_9ZZZZ</name>
<accession>A0A6J7B7L3</accession>
<evidence type="ECO:0000256" key="1">
    <source>
        <dbReference type="SAM" id="MobiDB-lite"/>
    </source>
</evidence>
<organism evidence="2">
    <name type="scientific">freshwater metagenome</name>
    <dbReference type="NCBI Taxonomy" id="449393"/>
    <lineage>
        <taxon>unclassified sequences</taxon>
        <taxon>metagenomes</taxon>
        <taxon>ecological metagenomes</taxon>
    </lineage>
</organism>
<evidence type="ECO:0000313" key="2">
    <source>
        <dbReference type="EMBL" id="CAB4841284.1"/>
    </source>
</evidence>
<dbReference type="EMBL" id="CAFAZZ010000026">
    <property type="protein sequence ID" value="CAB4841284.1"/>
    <property type="molecule type" value="Genomic_DNA"/>
</dbReference>
<dbReference type="AlphaFoldDB" id="A0A6J7B7L3"/>
<reference evidence="2" key="1">
    <citation type="submission" date="2020-05" db="EMBL/GenBank/DDBJ databases">
        <authorList>
            <person name="Chiriac C."/>
            <person name="Salcher M."/>
            <person name="Ghai R."/>
            <person name="Kavagutti S V."/>
        </authorList>
    </citation>
    <scope>NUCLEOTIDE SEQUENCE</scope>
</reference>
<proteinExistence type="predicted"/>